<feature type="compositionally biased region" description="Gly residues" evidence="1">
    <location>
        <begin position="391"/>
        <end position="406"/>
    </location>
</feature>
<dbReference type="SUPFAM" id="SSF53955">
    <property type="entry name" value="Lysozyme-like"/>
    <property type="match status" value="1"/>
</dbReference>
<dbReference type="Proteomes" id="UP001205185">
    <property type="component" value="Unassembled WGS sequence"/>
</dbReference>
<protein>
    <submittedName>
        <fullName evidence="4">Membrane-bound lytic murein transglycosylase B</fullName>
    </submittedName>
</protein>
<name>A0ABT1I897_9PSEU</name>
<feature type="signal peptide" evidence="2">
    <location>
        <begin position="1"/>
        <end position="47"/>
    </location>
</feature>
<evidence type="ECO:0000256" key="1">
    <source>
        <dbReference type="SAM" id="MobiDB-lite"/>
    </source>
</evidence>
<accession>A0ABT1I897</accession>
<sequence length="427" mass="42972">MLTDSPRCCQRSGKREGVVTPSQPGGARPVTALALVLLSLATAAAQASGPAQPPAHADPVAMTPVREPRPAAADQAGAAVPQLVAGFPAVGPVTQLPAPTPVEQAAPQAPVTSTGVPSNMLDAYRKAERMAPKDCGLRWYHLAAIGRVESGHAGGGRADDNGDTAPRILGPVLSGGPGVAAIADTDGGELDGDTTWDRAVGPMQFIPSTWRKYAADGNGDGVRSPHNIYDSAVAAGRYLCSGGMDLTNVDDLGAAIFRYNHSGDYVVAVTTWLTAYSGGVTPIPPAPPVEEAPVVAVPEQPPSPSPEPAPTTTLPPSETPAPTESSVPSEPPSTEPSEPPVEATENTEDTATGTPTVTPTETSRPTPRPARPHRPRPGQQDCAPTDANGPADGGAVSGGAAAGSGGAEENTSGAAAATAPEGDCGRN</sequence>
<evidence type="ECO:0000313" key="5">
    <source>
        <dbReference type="Proteomes" id="UP001205185"/>
    </source>
</evidence>
<comment type="caution">
    <text evidence="4">The sequence shown here is derived from an EMBL/GenBank/DDBJ whole genome shotgun (WGS) entry which is preliminary data.</text>
</comment>
<dbReference type="Gene3D" id="1.10.530.10">
    <property type="match status" value="1"/>
</dbReference>
<dbReference type="PANTHER" id="PTHR30163">
    <property type="entry name" value="MEMBRANE-BOUND LYTIC MUREIN TRANSGLYCOSYLASE B"/>
    <property type="match status" value="1"/>
</dbReference>
<feature type="compositionally biased region" description="Pro residues" evidence="1">
    <location>
        <begin position="329"/>
        <end position="339"/>
    </location>
</feature>
<evidence type="ECO:0000313" key="4">
    <source>
        <dbReference type="EMBL" id="MCP2268850.1"/>
    </source>
</evidence>
<keyword evidence="2" id="KW-0732">Signal</keyword>
<evidence type="ECO:0000256" key="2">
    <source>
        <dbReference type="SAM" id="SignalP"/>
    </source>
</evidence>
<feature type="region of interest" description="Disordered" evidence="1">
    <location>
        <begin position="296"/>
        <end position="427"/>
    </location>
</feature>
<dbReference type="PANTHER" id="PTHR30163:SF8">
    <property type="entry name" value="LYTIC MUREIN TRANSGLYCOSYLASE"/>
    <property type="match status" value="1"/>
</dbReference>
<feature type="domain" description="Transglycosylase SLT" evidence="3">
    <location>
        <begin position="195"/>
        <end position="243"/>
    </location>
</feature>
<dbReference type="InterPro" id="IPR043426">
    <property type="entry name" value="MltB-like"/>
</dbReference>
<dbReference type="EMBL" id="JAMTCO010000003">
    <property type="protein sequence ID" value="MCP2268850.1"/>
    <property type="molecule type" value="Genomic_DNA"/>
</dbReference>
<feature type="compositionally biased region" description="Low complexity" evidence="1">
    <location>
        <begin position="310"/>
        <end position="328"/>
    </location>
</feature>
<keyword evidence="5" id="KW-1185">Reference proteome</keyword>
<reference evidence="4 5" key="1">
    <citation type="submission" date="2022-06" db="EMBL/GenBank/DDBJ databases">
        <title>Genomic Encyclopedia of Archaeal and Bacterial Type Strains, Phase II (KMG-II): from individual species to whole genera.</title>
        <authorList>
            <person name="Goeker M."/>
        </authorList>
    </citation>
    <scope>NUCLEOTIDE SEQUENCE [LARGE SCALE GENOMIC DNA]</scope>
    <source>
        <strain evidence="4 5">DSM 44255</strain>
    </source>
</reference>
<feature type="region of interest" description="Disordered" evidence="1">
    <location>
        <begin position="1"/>
        <end position="26"/>
    </location>
</feature>
<feature type="compositionally biased region" description="Low complexity" evidence="1">
    <location>
        <begin position="407"/>
        <end position="427"/>
    </location>
</feature>
<gene>
    <name evidence="4" type="ORF">LV75_001337</name>
</gene>
<proteinExistence type="predicted"/>
<organism evidence="4 5">
    <name type="scientific">Actinokineospora diospyrosa</name>
    <dbReference type="NCBI Taxonomy" id="103728"/>
    <lineage>
        <taxon>Bacteria</taxon>
        <taxon>Bacillati</taxon>
        <taxon>Actinomycetota</taxon>
        <taxon>Actinomycetes</taxon>
        <taxon>Pseudonocardiales</taxon>
        <taxon>Pseudonocardiaceae</taxon>
        <taxon>Actinokineospora</taxon>
    </lineage>
</organism>
<dbReference type="CDD" id="cd13399">
    <property type="entry name" value="Slt35-like"/>
    <property type="match status" value="1"/>
</dbReference>
<dbReference type="InterPro" id="IPR031304">
    <property type="entry name" value="SLT_2"/>
</dbReference>
<dbReference type="InterPro" id="IPR023346">
    <property type="entry name" value="Lysozyme-like_dom_sf"/>
</dbReference>
<feature type="compositionally biased region" description="Low complexity" evidence="1">
    <location>
        <begin position="340"/>
        <end position="365"/>
    </location>
</feature>
<evidence type="ECO:0000259" key="3">
    <source>
        <dbReference type="Pfam" id="PF13406"/>
    </source>
</evidence>
<dbReference type="Pfam" id="PF13406">
    <property type="entry name" value="SLT_2"/>
    <property type="match status" value="1"/>
</dbReference>
<feature type="chain" id="PRO_5045052506" evidence="2">
    <location>
        <begin position="48"/>
        <end position="427"/>
    </location>
</feature>
<feature type="compositionally biased region" description="Pro residues" evidence="1">
    <location>
        <begin position="299"/>
        <end position="309"/>
    </location>
</feature>